<dbReference type="EMBL" id="AVGG01000007">
    <property type="protein sequence ID" value="ESU28381.1"/>
    <property type="molecule type" value="Genomic_DNA"/>
</dbReference>
<organism evidence="2 3">
    <name type="scientific">Flavobacterium limnosediminis JC2902</name>
    <dbReference type="NCBI Taxonomy" id="1341181"/>
    <lineage>
        <taxon>Bacteria</taxon>
        <taxon>Pseudomonadati</taxon>
        <taxon>Bacteroidota</taxon>
        <taxon>Flavobacteriia</taxon>
        <taxon>Flavobacteriales</taxon>
        <taxon>Flavobacteriaceae</taxon>
        <taxon>Flavobacterium</taxon>
    </lineage>
</organism>
<protein>
    <submittedName>
        <fullName evidence="2">Uncharacterized protein</fullName>
    </submittedName>
</protein>
<sequence length="126" mass="14051">MFREVPILATFFLLLILSVIYIGIDGALSYPKYDSGIIIDKHYVAESNSTGTGVGMTSNGKMGVVVTSNHESEKYLLTVKTNKGEIVTVKCEPKLFYRKKLNENLDFRIQTGCFSKSNWGAYGIKK</sequence>
<feature type="transmembrane region" description="Helical" evidence="1">
    <location>
        <begin position="6"/>
        <end position="24"/>
    </location>
</feature>
<dbReference type="AlphaFoldDB" id="V6SP31"/>
<dbReference type="Proteomes" id="UP000018004">
    <property type="component" value="Unassembled WGS sequence"/>
</dbReference>
<evidence type="ECO:0000256" key="1">
    <source>
        <dbReference type="SAM" id="Phobius"/>
    </source>
</evidence>
<comment type="caution">
    <text evidence="2">The sequence shown here is derived from an EMBL/GenBank/DDBJ whole genome shotgun (WGS) entry which is preliminary data.</text>
</comment>
<evidence type="ECO:0000313" key="2">
    <source>
        <dbReference type="EMBL" id="ESU28381.1"/>
    </source>
</evidence>
<proteinExistence type="predicted"/>
<accession>V6SP31</accession>
<keyword evidence="1" id="KW-0812">Transmembrane</keyword>
<keyword evidence="3" id="KW-1185">Reference proteome</keyword>
<dbReference type="PATRIC" id="fig|1341181.4.peg.1708"/>
<keyword evidence="1" id="KW-1133">Transmembrane helix</keyword>
<keyword evidence="1" id="KW-0472">Membrane</keyword>
<reference evidence="2 3" key="1">
    <citation type="submission" date="2013-08" db="EMBL/GenBank/DDBJ databases">
        <title>Flavobacterium limnosediminis JC2902 genome sequencing.</title>
        <authorList>
            <person name="Lee K."/>
            <person name="Yi H."/>
            <person name="Park S."/>
            <person name="Chun J."/>
        </authorList>
    </citation>
    <scope>NUCLEOTIDE SEQUENCE [LARGE SCALE GENOMIC DNA]</scope>
    <source>
        <strain evidence="2 3">JC2902</strain>
    </source>
</reference>
<dbReference type="RefSeq" id="WP_023579364.1">
    <property type="nucleotide sequence ID" value="NZ_AVGG01000007.1"/>
</dbReference>
<evidence type="ECO:0000313" key="3">
    <source>
        <dbReference type="Proteomes" id="UP000018004"/>
    </source>
</evidence>
<name>V6SP31_9FLAO</name>
<dbReference type="eggNOG" id="ENOG502ZV12">
    <property type="taxonomic scope" value="Bacteria"/>
</dbReference>
<gene>
    <name evidence="2" type="ORF">FLJC2902T_17340</name>
</gene>